<evidence type="ECO:0000256" key="1">
    <source>
        <dbReference type="SAM" id="MobiDB-lite"/>
    </source>
</evidence>
<dbReference type="Proteomes" id="UP000824469">
    <property type="component" value="Unassembled WGS sequence"/>
</dbReference>
<comment type="caution">
    <text evidence="2">The sequence shown here is derived from an EMBL/GenBank/DDBJ whole genome shotgun (WGS) entry which is preliminary data.</text>
</comment>
<reference evidence="2 3" key="1">
    <citation type="journal article" date="2021" name="Nat. Plants">
        <title>The Taxus genome provides insights into paclitaxel biosynthesis.</title>
        <authorList>
            <person name="Xiong X."/>
            <person name="Gou J."/>
            <person name="Liao Q."/>
            <person name="Li Y."/>
            <person name="Zhou Q."/>
            <person name="Bi G."/>
            <person name="Li C."/>
            <person name="Du R."/>
            <person name="Wang X."/>
            <person name="Sun T."/>
            <person name="Guo L."/>
            <person name="Liang H."/>
            <person name="Lu P."/>
            <person name="Wu Y."/>
            <person name="Zhang Z."/>
            <person name="Ro D.K."/>
            <person name="Shang Y."/>
            <person name="Huang S."/>
            <person name="Yan J."/>
        </authorList>
    </citation>
    <scope>NUCLEOTIDE SEQUENCE [LARGE SCALE GENOMIC DNA]</scope>
    <source>
        <strain evidence="2">Ta-2019</strain>
    </source>
</reference>
<feature type="non-terminal residue" evidence="2">
    <location>
        <position position="75"/>
    </location>
</feature>
<organism evidence="2 3">
    <name type="scientific">Taxus chinensis</name>
    <name type="common">Chinese yew</name>
    <name type="synonym">Taxus wallichiana var. chinensis</name>
    <dbReference type="NCBI Taxonomy" id="29808"/>
    <lineage>
        <taxon>Eukaryota</taxon>
        <taxon>Viridiplantae</taxon>
        <taxon>Streptophyta</taxon>
        <taxon>Embryophyta</taxon>
        <taxon>Tracheophyta</taxon>
        <taxon>Spermatophyta</taxon>
        <taxon>Pinopsida</taxon>
        <taxon>Pinidae</taxon>
        <taxon>Conifers II</taxon>
        <taxon>Cupressales</taxon>
        <taxon>Taxaceae</taxon>
        <taxon>Taxus</taxon>
    </lineage>
</organism>
<accession>A0AA38L9H6</accession>
<feature type="region of interest" description="Disordered" evidence="1">
    <location>
        <begin position="27"/>
        <end position="59"/>
    </location>
</feature>
<protein>
    <submittedName>
        <fullName evidence="2">Uncharacterized protein</fullName>
    </submittedName>
</protein>
<dbReference type="AlphaFoldDB" id="A0AA38L9H6"/>
<sequence length="75" mass="8768">MKALDKLSMEELHGILTVYEMRTESNRPSKKETAFKVSKKEKIKEPELNDNSSSEEDDKEALFIRKLKKGYGKYK</sequence>
<gene>
    <name evidence="2" type="ORF">KI387_028270</name>
</gene>
<feature type="compositionally biased region" description="Basic and acidic residues" evidence="1">
    <location>
        <begin position="27"/>
        <end position="47"/>
    </location>
</feature>
<evidence type="ECO:0000313" key="3">
    <source>
        <dbReference type="Proteomes" id="UP000824469"/>
    </source>
</evidence>
<evidence type="ECO:0000313" key="2">
    <source>
        <dbReference type="EMBL" id="KAH9313235.1"/>
    </source>
</evidence>
<keyword evidence="3" id="KW-1185">Reference proteome</keyword>
<dbReference type="EMBL" id="JAHRHJ020000006">
    <property type="protein sequence ID" value="KAH9313235.1"/>
    <property type="molecule type" value="Genomic_DNA"/>
</dbReference>
<name>A0AA38L9H6_TAXCH</name>
<proteinExistence type="predicted"/>